<accession>A0A972FQF6</accession>
<evidence type="ECO:0000256" key="1">
    <source>
        <dbReference type="ARBA" id="ARBA00022722"/>
    </source>
</evidence>
<comment type="caution">
    <text evidence="8">The sequence shown here is derived from an EMBL/GenBank/DDBJ whole genome shotgun (WGS) entry which is preliminary data.</text>
</comment>
<dbReference type="NCBIfam" id="TIGR00632">
    <property type="entry name" value="vsr"/>
    <property type="match status" value="1"/>
</dbReference>
<keyword evidence="2 8" id="KW-0255">Endonuclease</keyword>
<dbReference type="EMBL" id="JAAMPU010000092">
    <property type="protein sequence ID" value="NMH26573.1"/>
    <property type="molecule type" value="Genomic_DNA"/>
</dbReference>
<feature type="domain" description="DUF559" evidence="7">
    <location>
        <begin position="92"/>
        <end position="133"/>
    </location>
</feature>
<keyword evidence="5" id="KW-0234">DNA repair</keyword>
<gene>
    <name evidence="8" type="ORF">G6047_00885</name>
</gene>
<name>A0A972FQF6_9FLAO</name>
<dbReference type="CDD" id="cd00221">
    <property type="entry name" value="Vsr"/>
    <property type="match status" value="1"/>
</dbReference>
<dbReference type="AlphaFoldDB" id="A0A972FQF6"/>
<dbReference type="RefSeq" id="WP_169525538.1">
    <property type="nucleotide sequence ID" value="NZ_JAAMPU010000092.1"/>
</dbReference>
<sequence>MESFSSEQRSLNMQAVKSSGSKEERLLMRTLYHRNHRYRKNNKKVFGKPDLTFKKHKLAIFVDSEFFHGKDFETKKKPVNNAEFWEKKIKRNIERDKEVNEELAKQGWTVLRFWSNDIKKNLDHVVETIEKHLPAKNTTVKLTWYPELSHETITIAAEPDKKQ</sequence>
<evidence type="ECO:0000259" key="7">
    <source>
        <dbReference type="Pfam" id="PF04480"/>
    </source>
</evidence>
<dbReference type="Proteomes" id="UP000712080">
    <property type="component" value="Unassembled WGS sequence"/>
</dbReference>
<evidence type="ECO:0000256" key="3">
    <source>
        <dbReference type="ARBA" id="ARBA00022763"/>
    </source>
</evidence>
<evidence type="ECO:0000256" key="6">
    <source>
        <dbReference type="ARBA" id="ARBA00029466"/>
    </source>
</evidence>
<dbReference type="InterPro" id="IPR011335">
    <property type="entry name" value="Restrct_endonuc-II-like"/>
</dbReference>
<dbReference type="GO" id="GO:0016787">
    <property type="term" value="F:hydrolase activity"/>
    <property type="evidence" value="ECO:0007669"/>
    <property type="project" value="UniProtKB-KW"/>
</dbReference>
<dbReference type="GO" id="GO:0004519">
    <property type="term" value="F:endonuclease activity"/>
    <property type="evidence" value="ECO:0007669"/>
    <property type="project" value="UniProtKB-KW"/>
</dbReference>
<keyword evidence="1" id="KW-0540">Nuclease</keyword>
<evidence type="ECO:0000313" key="9">
    <source>
        <dbReference type="Proteomes" id="UP000712080"/>
    </source>
</evidence>
<comment type="similarity">
    <text evidence="6">Belongs to the Vsr family.</text>
</comment>
<dbReference type="InterPro" id="IPR007569">
    <property type="entry name" value="DUF559"/>
</dbReference>
<evidence type="ECO:0000256" key="5">
    <source>
        <dbReference type="ARBA" id="ARBA00023204"/>
    </source>
</evidence>
<evidence type="ECO:0000256" key="4">
    <source>
        <dbReference type="ARBA" id="ARBA00022801"/>
    </source>
</evidence>
<proteinExistence type="inferred from homology"/>
<reference evidence="8" key="1">
    <citation type="submission" date="2020-02" db="EMBL/GenBank/DDBJ databases">
        <title>Flavobacterium sp. genome.</title>
        <authorList>
            <person name="Jung H.S."/>
            <person name="Baek J.H."/>
            <person name="Jeon C.O."/>
        </authorList>
    </citation>
    <scope>NUCLEOTIDE SEQUENCE</scope>
    <source>
        <strain evidence="8">SE-s28</strain>
    </source>
</reference>
<dbReference type="Gene3D" id="3.40.960.10">
    <property type="entry name" value="VSR Endonuclease"/>
    <property type="match status" value="1"/>
</dbReference>
<organism evidence="8 9">
    <name type="scientific">Flavobacterium silvaticum</name>
    <dbReference type="NCBI Taxonomy" id="1852020"/>
    <lineage>
        <taxon>Bacteria</taxon>
        <taxon>Pseudomonadati</taxon>
        <taxon>Bacteroidota</taxon>
        <taxon>Flavobacteriia</taxon>
        <taxon>Flavobacteriales</taxon>
        <taxon>Flavobacteriaceae</taxon>
        <taxon>Flavobacterium</taxon>
    </lineage>
</organism>
<evidence type="ECO:0000313" key="8">
    <source>
        <dbReference type="EMBL" id="NMH26573.1"/>
    </source>
</evidence>
<dbReference type="Pfam" id="PF04480">
    <property type="entry name" value="DUF559"/>
    <property type="match status" value="1"/>
</dbReference>
<keyword evidence="3" id="KW-0227">DNA damage</keyword>
<protein>
    <submittedName>
        <fullName evidence="8">Very short patch repair endonuclease</fullName>
    </submittedName>
</protein>
<evidence type="ECO:0000256" key="2">
    <source>
        <dbReference type="ARBA" id="ARBA00022759"/>
    </source>
</evidence>
<dbReference type="SUPFAM" id="SSF52980">
    <property type="entry name" value="Restriction endonuclease-like"/>
    <property type="match status" value="1"/>
</dbReference>
<dbReference type="InterPro" id="IPR004603">
    <property type="entry name" value="DNA_mismatch_endonuc_vsr"/>
</dbReference>
<keyword evidence="9" id="KW-1185">Reference proteome</keyword>
<keyword evidence="4" id="KW-0378">Hydrolase</keyword>
<dbReference type="Pfam" id="PF03852">
    <property type="entry name" value="Vsr"/>
    <property type="match status" value="1"/>
</dbReference>
<dbReference type="GO" id="GO:0006298">
    <property type="term" value="P:mismatch repair"/>
    <property type="evidence" value="ECO:0007669"/>
    <property type="project" value="InterPro"/>
</dbReference>